<dbReference type="GO" id="GO:0006898">
    <property type="term" value="P:receptor-mediated endocytosis"/>
    <property type="evidence" value="ECO:0007669"/>
    <property type="project" value="TreeGrafter"/>
</dbReference>
<dbReference type="GO" id="GO:0071439">
    <property type="term" value="C:clathrin complex"/>
    <property type="evidence" value="ECO:0007669"/>
    <property type="project" value="TreeGrafter"/>
</dbReference>
<dbReference type="PANTHER" id="PTHR10292:SF1">
    <property type="entry name" value="CLATHRIN HEAVY CHAIN"/>
    <property type="match status" value="1"/>
</dbReference>
<dbReference type="GO" id="GO:0030132">
    <property type="term" value="C:clathrin coat of coated pit"/>
    <property type="evidence" value="ECO:0007669"/>
    <property type="project" value="InterPro"/>
</dbReference>
<dbReference type="Proteomes" id="UP000014500">
    <property type="component" value="Unassembled WGS sequence"/>
</dbReference>
<proteinExistence type="predicted"/>
<organism evidence="1 2">
    <name type="scientific">Strigamia maritima</name>
    <name type="common">European centipede</name>
    <name type="synonym">Geophilus maritimus</name>
    <dbReference type="NCBI Taxonomy" id="126957"/>
    <lineage>
        <taxon>Eukaryota</taxon>
        <taxon>Metazoa</taxon>
        <taxon>Ecdysozoa</taxon>
        <taxon>Arthropoda</taxon>
        <taxon>Myriapoda</taxon>
        <taxon>Chilopoda</taxon>
        <taxon>Pleurostigmophora</taxon>
        <taxon>Geophilomorpha</taxon>
        <taxon>Linotaeniidae</taxon>
        <taxon>Strigamia</taxon>
    </lineage>
</organism>
<dbReference type="SUPFAM" id="SSF50989">
    <property type="entry name" value="Clathrin heavy-chain terminal domain"/>
    <property type="match status" value="1"/>
</dbReference>
<reference evidence="1" key="2">
    <citation type="submission" date="2015-02" db="UniProtKB">
        <authorList>
            <consortium name="EnsemblMetazoa"/>
        </authorList>
    </citation>
    <scope>IDENTIFICATION</scope>
</reference>
<sequence>MANLNPPMSVTELLQLTHLGIPLEHITWPRVSMTSDNWICIRHTRKGRPGKEKNSLVTVLNPYRADFPQTWQTTAGSVKMNPWKPFIALKGVDLVLELKPNIEVVEMSSRQYEKVRDKSETKSRICTIVITCDVNPMYLWEIPTVTSEIAPSGSLFQVYDLESRQLHRKHRVPYSVIFWTWINARIIGLVTEAAVYHWDLSNGGAPIKVFYRHARLANAEVVNYLVDDSLRWHALSALNIDDNCRICGLIQLYSSDQNLSQPFEAHAVTFSKYKFQGNQSASTIMVVAVRGDGDTGKMHVIELGPYVEGNQAPLNLTETIKFEDQWEKYDFPVSVQVSSKFGLIYIMTKHGRIHLCDLETGVSLCSTVVSADIMFTAVLNSETHGIIAISRNGQVSFLGGREKRALGAIYERRGQKTTHSRAAE</sequence>
<keyword evidence="2" id="KW-1185">Reference proteome</keyword>
<dbReference type="GO" id="GO:0032051">
    <property type="term" value="F:clathrin light chain binding"/>
    <property type="evidence" value="ECO:0007669"/>
    <property type="project" value="TreeGrafter"/>
</dbReference>
<reference evidence="2" key="1">
    <citation type="submission" date="2011-05" db="EMBL/GenBank/DDBJ databases">
        <authorList>
            <person name="Richards S.R."/>
            <person name="Qu J."/>
            <person name="Jiang H."/>
            <person name="Jhangiani S.N."/>
            <person name="Agravi P."/>
            <person name="Goodspeed R."/>
            <person name="Gross S."/>
            <person name="Mandapat C."/>
            <person name="Jackson L."/>
            <person name="Mathew T."/>
            <person name="Pu L."/>
            <person name="Thornton R."/>
            <person name="Saada N."/>
            <person name="Wilczek-Boney K.B."/>
            <person name="Lee S."/>
            <person name="Kovar C."/>
            <person name="Wu Y."/>
            <person name="Scherer S.E."/>
            <person name="Worley K.C."/>
            <person name="Muzny D.M."/>
            <person name="Gibbs R."/>
        </authorList>
    </citation>
    <scope>NUCLEOTIDE SEQUENCE</scope>
    <source>
        <strain evidence="2">Brora</strain>
    </source>
</reference>
<dbReference type="GO" id="GO:0006886">
    <property type="term" value="P:intracellular protein transport"/>
    <property type="evidence" value="ECO:0007669"/>
    <property type="project" value="InterPro"/>
</dbReference>
<evidence type="ECO:0000313" key="2">
    <source>
        <dbReference type="Proteomes" id="UP000014500"/>
    </source>
</evidence>
<dbReference type="PhylomeDB" id="T1J7J8"/>
<dbReference type="GO" id="GO:0005198">
    <property type="term" value="F:structural molecule activity"/>
    <property type="evidence" value="ECO:0007669"/>
    <property type="project" value="InterPro"/>
</dbReference>
<accession>T1J7J8</accession>
<evidence type="ECO:0000313" key="1">
    <source>
        <dbReference type="EnsemblMetazoa" id="SMAR009651-PA"/>
    </source>
</evidence>
<dbReference type="GO" id="GO:0030130">
    <property type="term" value="C:clathrin coat of trans-Golgi network vesicle"/>
    <property type="evidence" value="ECO:0007669"/>
    <property type="project" value="InterPro"/>
</dbReference>
<dbReference type="AlphaFoldDB" id="T1J7J8"/>
<dbReference type="eggNOG" id="KOG0985">
    <property type="taxonomic scope" value="Eukaryota"/>
</dbReference>
<dbReference type="HOGENOM" id="CLU_029006_0_0_1"/>
<dbReference type="EMBL" id="JH431934">
    <property type="status" value="NOT_ANNOTATED_CDS"/>
    <property type="molecule type" value="Genomic_DNA"/>
</dbReference>
<dbReference type="EnsemblMetazoa" id="SMAR009651-RA">
    <property type="protein sequence ID" value="SMAR009651-PA"/>
    <property type="gene ID" value="SMAR009651"/>
</dbReference>
<dbReference type="OMA" id="YGYLYLC"/>
<dbReference type="Gene3D" id="2.130.10.110">
    <property type="entry name" value="Clathrin heavy-chain terminal domain"/>
    <property type="match status" value="1"/>
</dbReference>
<evidence type="ECO:0008006" key="3">
    <source>
        <dbReference type="Google" id="ProtNLM"/>
    </source>
</evidence>
<protein>
    <recommendedName>
        <fullName evidence="3">Clathrin heavy chain linker core motif domain-containing protein</fullName>
    </recommendedName>
</protein>
<dbReference type="STRING" id="126957.T1J7J8"/>
<name>T1J7J8_STRMM</name>
<dbReference type="PANTHER" id="PTHR10292">
    <property type="entry name" value="CLATHRIN HEAVY CHAIN RELATED"/>
    <property type="match status" value="1"/>
</dbReference>
<dbReference type="InterPro" id="IPR016025">
    <property type="entry name" value="Clathrin_H-chain_N"/>
</dbReference>